<dbReference type="Proteomes" id="UP001049176">
    <property type="component" value="Chromosome 2"/>
</dbReference>
<gene>
    <name evidence="1" type="ORF">E1B28_004797</name>
</gene>
<dbReference type="Gene3D" id="1.10.600.10">
    <property type="entry name" value="Farnesyl Diphosphate Synthase"/>
    <property type="match status" value="1"/>
</dbReference>
<dbReference type="Pfam" id="PF19086">
    <property type="entry name" value="Terpene_syn_C_2"/>
    <property type="match status" value="1"/>
</dbReference>
<dbReference type="SUPFAM" id="SSF48576">
    <property type="entry name" value="Terpenoid synthases"/>
    <property type="match status" value="1"/>
</dbReference>
<proteinExistence type="predicted"/>
<protein>
    <submittedName>
        <fullName evidence="1">Uncharacterized protein</fullName>
    </submittedName>
</protein>
<dbReference type="OrthoDB" id="2861623at2759"/>
<comment type="caution">
    <text evidence="1">The sequence shown here is derived from an EMBL/GenBank/DDBJ whole genome shotgun (WGS) entry which is preliminary data.</text>
</comment>
<reference evidence="1" key="1">
    <citation type="journal article" date="2021" name="Genome Biol. Evol.">
        <title>The assembled and annotated genome of the fairy-ring fungus Marasmius oreades.</title>
        <authorList>
            <person name="Hiltunen M."/>
            <person name="Ament-Velasquez S.L."/>
            <person name="Johannesson H."/>
        </authorList>
    </citation>
    <scope>NUCLEOTIDE SEQUENCE</scope>
    <source>
        <strain evidence="1">03SP1</strain>
    </source>
</reference>
<dbReference type="RefSeq" id="XP_043013922.1">
    <property type="nucleotide sequence ID" value="XM_043149318.1"/>
</dbReference>
<dbReference type="KEGG" id="more:E1B28_004797"/>
<dbReference type="GeneID" id="66073873"/>
<evidence type="ECO:0000313" key="1">
    <source>
        <dbReference type="EMBL" id="KAG7097452.1"/>
    </source>
</evidence>
<organism evidence="1 2">
    <name type="scientific">Marasmius oreades</name>
    <name type="common">fairy-ring Marasmius</name>
    <dbReference type="NCBI Taxonomy" id="181124"/>
    <lineage>
        <taxon>Eukaryota</taxon>
        <taxon>Fungi</taxon>
        <taxon>Dikarya</taxon>
        <taxon>Basidiomycota</taxon>
        <taxon>Agaricomycotina</taxon>
        <taxon>Agaricomycetes</taxon>
        <taxon>Agaricomycetidae</taxon>
        <taxon>Agaricales</taxon>
        <taxon>Marasmiineae</taxon>
        <taxon>Marasmiaceae</taxon>
        <taxon>Marasmius</taxon>
    </lineage>
</organism>
<keyword evidence="2" id="KW-1185">Reference proteome</keyword>
<sequence length="393" mass="44493">MSGSSYQLPDLLSLTRDFDLRTNRHCRSVLEASQHWLLSLNHELKDVILTEDEMKYVPGLKMGLLASLCFPTCDLPQLRLASDFIGLLLISNERVKRGINGFGWSGMSAEDLESLDQAGFVELLESHELFKHLQPRISRLISITTPRWQKQFTSSLLALRDAQARATKYRKNNTLLVLDDYVDFSRDLSGLRAVFDLVESSEGLNLDLTEMRLDDADDLRMLRRVAAEFISLAFDIFSFNNDHLAKSKLNLVEVLMSQRDLSIQGAINQAGHLFKDKFEAFKNLELSLWSRHPRGESDVIPASRNISLGATLSTWIRSPLSRSNSRTNLRALYSASEATKWDTITVNDVSLFLQGLKDCMGGSLNWAYETELFFGSKGEAIRNFGWIFLSSPK</sequence>
<accession>A0A9P8ADC7</accession>
<dbReference type="AlphaFoldDB" id="A0A9P8ADC7"/>
<evidence type="ECO:0000313" key="2">
    <source>
        <dbReference type="Proteomes" id="UP001049176"/>
    </source>
</evidence>
<dbReference type="EMBL" id="CM032182">
    <property type="protein sequence ID" value="KAG7097452.1"/>
    <property type="molecule type" value="Genomic_DNA"/>
</dbReference>
<dbReference type="InterPro" id="IPR008949">
    <property type="entry name" value="Isoprenoid_synthase_dom_sf"/>
</dbReference>
<name>A0A9P8ADC7_9AGAR</name>